<gene>
    <name evidence="1" type="ORF">X798_03717</name>
</gene>
<evidence type="ECO:0000313" key="2">
    <source>
        <dbReference type="Proteomes" id="UP000242913"/>
    </source>
</evidence>
<reference evidence="1 2" key="1">
    <citation type="submission" date="2015-12" db="EMBL/GenBank/DDBJ databases">
        <title>Draft genome of the nematode, Onchocerca flexuosa.</title>
        <authorList>
            <person name="Mitreva M."/>
        </authorList>
    </citation>
    <scope>NUCLEOTIDE SEQUENCE [LARGE SCALE GENOMIC DNA]</scope>
    <source>
        <strain evidence="1">Red Deer</strain>
    </source>
</reference>
<dbReference type="Proteomes" id="UP000242913">
    <property type="component" value="Unassembled WGS sequence"/>
</dbReference>
<proteinExistence type="predicted"/>
<dbReference type="EMBL" id="KZ269996">
    <property type="protein sequence ID" value="OZC09173.1"/>
    <property type="molecule type" value="Genomic_DNA"/>
</dbReference>
<accession>A0A238BV57</accession>
<sequence length="78" mass="8976">MEKTAKLEEDRLKRPLAYIRDALEEPTDFLAKKTKIETCVSSIRSQEKEGEKAKNHSFASCSRQLSKAMGDYGKRLKR</sequence>
<organism evidence="1 2">
    <name type="scientific">Onchocerca flexuosa</name>
    <dbReference type="NCBI Taxonomy" id="387005"/>
    <lineage>
        <taxon>Eukaryota</taxon>
        <taxon>Metazoa</taxon>
        <taxon>Ecdysozoa</taxon>
        <taxon>Nematoda</taxon>
        <taxon>Chromadorea</taxon>
        <taxon>Rhabditida</taxon>
        <taxon>Spirurina</taxon>
        <taxon>Spiruromorpha</taxon>
        <taxon>Filarioidea</taxon>
        <taxon>Onchocercidae</taxon>
        <taxon>Onchocerca</taxon>
    </lineage>
</organism>
<protein>
    <submittedName>
        <fullName evidence="1">Uncharacterized protein</fullName>
    </submittedName>
</protein>
<keyword evidence="2" id="KW-1185">Reference proteome</keyword>
<evidence type="ECO:0000313" key="1">
    <source>
        <dbReference type="EMBL" id="OZC09173.1"/>
    </source>
</evidence>
<name>A0A238BV57_9BILA</name>
<dbReference type="AlphaFoldDB" id="A0A238BV57"/>